<dbReference type="Proteomes" id="UP000780801">
    <property type="component" value="Unassembled WGS sequence"/>
</dbReference>
<sequence>MQSDGTCVAVAEGDSEDILHEQFQVLSQRARATFPPGKITSKKIAAWLKVNAVA</sequence>
<proteinExistence type="predicted"/>
<name>A0A9P6FJM6_9FUNG</name>
<reference evidence="1" key="1">
    <citation type="journal article" date="2020" name="Fungal Divers.">
        <title>Resolving the Mortierellaceae phylogeny through synthesis of multi-gene phylogenetics and phylogenomics.</title>
        <authorList>
            <person name="Vandepol N."/>
            <person name="Liber J."/>
            <person name="Desiro A."/>
            <person name="Na H."/>
            <person name="Kennedy M."/>
            <person name="Barry K."/>
            <person name="Grigoriev I.V."/>
            <person name="Miller A.N."/>
            <person name="O'Donnell K."/>
            <person name="Stajich J.E."/>
            <person name="Bonito G."/>
        </authorList>
    </citation>
    <scope>NUCLEOTIDE SEQUENCE</scope>
    <source>
        <strain evidence="1">KOD1015</strain>
    </source>
</reference>
<feature type="non-terminal residue" evidence="1">
    <location>
        <position position="54"/>
    </location>
</feature>
<dbReference type="AlphaFoldDB" id="A0A9P6FJM6"/>
<keyword evidence="2" id="KW-1185">Reference proteome</keyword>
<evidence type="ECO:0000313" key="2">
    <source>
        <dbReference type="Proteomes" id="UP000780801"/>
    </source>
</evidence>
<comment type="caution">
    <text evidence="1">The sequence shown here is derived from an EMBL/GenBank/DDBJ whole genome shotgun (WGS) entry which is preliminary data.</text>
</comment>
<protein>
    <submittedName>
        <fullName evidence="1">Uncharacterized protein</fullName>
    </submittedName>
</protein>
<gene>
    <name evidence="1" type="ORF">BGW38_009081</name>
</gene>
<accession>A0A9P6FJM6</accession>
<evidence type="ECO:0000313" key="1">
    <source>
        <dbReference type="EMBL" id="KAF9559746.1"/>
    </source>
</evidence>
<organism evidence="1 2">
    <name type="scientific">Lunasporangiospora selenospora</name>
    <dbReference type="NCBI Taxonomy" id="979761"/>
    <lineage>
        <taxon>Eukaryota</taxon>
        <taxon>Fungi</taxon>
        <taxon>Fungi incertae sedis</taxon>
        <taxon>Mucoromycota</taxon>
        <taxon>Mortierellomycotina</taxon>
        <taxon>Mortierellomycetes</taxon>
        <taxon>Mortierellales</taxon>
        <taxon>Mortierellaceae</taxon>
        <taxon>Lunasporangiospora</taxon>
    </lineage>
</organism>
<dbReference type="EMBL" id="JAABOA010006514">
    <property type="protein sequence ID" value="KAF9559746.1"/>
    <property type="molecule type" value="Genomic_DNA"/>
</dbReference>